<evidence type="ECO:0000256" key="7">
    <source>
        <dbReference type="SAM" id="MobiDB-lite"/>
    </source>
</evidence>
<dbReference type="FunCoup" id="F4S308">
    <property type="interactions" value="230"/>
</dbReference>
<dbReference type="VEuPathDB" id="FungiDB:MELLADRAFT_117914"/>
<dbReference type="Pfam" id="PF08652">
    <property type="entry name" value="RAI1"/>
    <property type="match status" value="1"/>
</dbReference>
<evidence type="ECO:0000256" key="6">
    <source>
        <dbReference type="RuleBase" id="RU367113"/>
    </source>
</evidence>
<evidence type="ECO:0000256" key="2">
    <source>
        <dbReference type="ARBA" id="ARBA00006562"/>
    </source>
</evidence>
<dbReference type="Proteomes" id="UP000001072">
    <property type="component" value="Unassembled WGS sequence"/>
</dbReference>
<dbReference type="GO" id="GO:0000166">
    <property type="term" value="F:nucleotide binding"/>
    <property type="evidence" value="ECO:0007669"/>
    <property type="project" value="UniProtKB-KW"/>
</dbReference>
<dbReference type="GO" id="GO:0003723">
    <property type="term" value="F:RNA binding"/>
    <property type="evidence" value="ECO:0007669"/>
    <property type="project" value="UniProtKB-KW"/>
</dbReference>
<comment type="subcellular location">
    <subcellularLocation>
        <location evidence="6">Nucleus</location>
    </subcellularLocation>
</comment>
<dbReference type="PANTHER" id="PTHR12395:SF9">
    <property type="entry name" value="DECAPPING AND EXORIBONUCLEASE PROTEIN"/>
    <property type="match status" value="1"/>
</dbReference>
<dbReference type="eggNOG" id="KOG1982">
    <property type="taxonomic scope" value="Eukaryota"/>
</dbReference>
<dbReference type="KEGG" id="mlr:MELLADRAFT_117914"/>
<comment type="similarity">
    <text evidence="2 6">Belongs to the DXO/Dom3Z family.</text>
</comment>
<reference evidence="10" key="1">
    <citation type="journal article" date="2011" name="Proc. Natl. Acad. Sci. U.S.A.">
        <title>Obligate biotrophy features unraveled by the genomic analysis of rust fungi.</title>
        <authorList>
            <person name="Duplessis S."/>
            <person name="Cuomo C.A."/>
            <person name="Lin Y.-C."/>
            <person name="Aerts A."/>
            <person name="Tisserant E."/>
            <person name="Veneault-Fourrey C."/>
            <person name="Joly D.L."/>
            <person name="Hacquard S."/>
            <person name="Amselem J."/>
            <person name="Cantarel B.L."/>
            <person name="Chiu R."/>
            <person name="Coutinho P.M."/>
            <person name="Feau N."/>
            <person name="Field M."/>
            <person name="Frey P."/>
            <person name="Gelhaye E."/>
            <person name="Goldberg J."/>
            <person name="Grabherr M.G."/>
            <person name="Kodira C.D."/>
            <person name="Kohler A."/>
            <person name="Kuees U."/>
            <person name="Lindquist E.A."/>
            <person name="Lucas S.M."/>
            <person name="Mago R."/>
            <person name="Mauceli E."/>
            <person name="Morin E."/>
            <person name="Murat C."/>
            <person name="Pangilinan J.L."/>
            <person name="Park R."/>
            <person name="Pearson M."/>
            <person name="Quesneville H."/>
            <person name="Rouhier N."/>
            <person name="Sakthikumar S."/>
            <person name="Salamov A.A."/>
            <person name="Schmutz J."/>
            <person name="Selles B."/>
            <person name="Shapiro H."/>
            <person name="Tanguay P."/>
            <person name="Tuskan G.A."/>
            <person name="Henrissat B."/>
            <person name="Van de Peer Y."/>
            <person name="Rouze P."/>
            <person name="Ellis J.G."/>
            <person name="Dodds P.N."/>
            <person name="Schein J.E."/>
            <person name="Zhong S."/>
            <person name="Hamelin R.C."/>
            <person name="Grigoriev I.V."/>
            <person name="Szabo L.J."/>
            <person name="Martin F."/>
        </authorList>
    </citation>
    <scope>NUCLEOTIDE SEQUENCE [LARGE SCALE GENOMIC DNA]</scope>
    <source>
        <strain evidence="10">98AG31 / pathotype 3-4-7</strain>
    </source>
</reference>
<dbReference type="GO" id="GO:0005829">
    <property type="term" value="C:cytosol"/>
    <property type="evidence" value="ECO:0007669"/>
    <property type="project" value="TreeGrafter"/>
</dbReference>
<dbReference type="GO" id="GO:0034353">
    <property type="term" value="F:mRNA 5'-diphosphatase activity"/>
    <property type="evidence" value="ECO:0007669"/>
    <property type="project" value="TreeGrafter"/>
</dbReference>
<feature type="compositionally biased region" description="Low complexity" evidence="7">
    <location>
        <begin position="30"/>
        <end position="41"/>
    </location>
</feature>
<dbReference type="GeneID" id="18926109"/>
<keyword evidence="6" id="KW-0479">Metal-binding</keyword>
<feature type="region of interest" description="Disordered" evidence="7">
    <location>
        <begin position="1"/>
        <end position="91"/>
    </location>
</feature>
<evidence type="ECO:0000313" key="9">
    <source>
        <dbReference type="EMBL" id="EGG00986.1"/>
    </source>
</evidence>
<keyword evidence="10" id="KW-1185">Reference proteome</keyword>
<dbReference type="RefSeq" id="XP_007415834.1">
    <property type="nucleotide sequence ID" value="XM_007415772.1"/>
</dbReference>
<dbReference type="GO" id="GO:0046872">
    <property type="term" value="F:metal ion binding"/>
    <property type="evidence" value="ECO:0007669"/>
    <property type="project" value="UniProtKB-KW"/>
</dbReference>
<comment type="catalytic activity">
    <reaction evidence="3">
        <text>a 5'-end (N(7)-methyl 5'-triphosphoguanosine)-ribonucleoside-ribonucleotide in mRNA + H2O = a (N(7)-methyl 5'-triphosphoguanosine)-nucleoside + a 5'-end phospho-ribonucleoside in mRNA + H(+)</text>
        <dbReference type="Rhea" id="RHEA:66928"/>
        <dbReference type="Rhea" id="RHEA-COMP:15692"/>
        <dbReference type="Rhea" id="RHEA-COMP:17313"/>
        <dbReference type="ChEBI" id="CHEBI:15377"/>
        <dbReference type="ChEBI" id="CHEBI:15378"/>
        <dbReference type="ChEBI" id="CHEBI:138282"/>
        <dbReference type="ChEBI" id="CHEBI:172876"/>
        <dbReference type="ChEBI" id="CHEBI:172877"/>
    </reaction>
    <physiologicalReaction direction="left-to-right" evidence="3">
        <dbReference type="Rhea" id="RHEA:66929"/>
    </physiologicalReaction>
</comment>
<feature type="compositionally biased region" description="Low complexity" evidence="7">
    <location>
        <begin position="49"/>
        <end position="71"/>
    </location>
</feature>
<feature type="compositionally biased region" description="Polar residues" evidence="7">
    <location>
        <begin position="75"/>
        <end position="86"/>
    </location>
</feature>
<evidence type="ECO:0000256" key="1">
    <source>
        <dbReference type="ARBA" id="ARBA00001968"/>
    </source>
</evidence>
<dbReference type="GO" id="GO:0110155">
    <property type="term" value="P:NAD-cap decapping"/>
    <property type="evidence" value="ECO:0007669"/>
    <property type="project" value="TreeGrafter"/>
</dbReference>
<feature type="domain" description="RAI1-like" evidence="8">
    <location>
        <begin position="149"/>
        <end position="466"/>
    </location>
</feature>
<dbReference type="EC" id="3.6.1.-" evidence="6"/>
<comment type="catalytic activity">
    <reaction evidence="5">
        <text>a 5'-end NAD(+)-phospho-ribonucleoside in mRNA + H2O = a 5'-end phospho-ribonucleoside in mRNA + NAD(+) + H(+)</text>
        <dbReference type="Rhea" id="RHEA:60880"/>
        <dbReference type="Rhea" id="RHEA-COMP:15692"/>
        <dbReference type="Rhea" id="RHEA-COMP:15698"/>
        <dbReference type="ChEBI" id="CHEBI:15377"/>
        <dbReference type="ChEBI" id="CHEBI:15378"/>
        <dbReference type="ChEBI" id="CHEBI:57540"/>
        <dbReference type="ChEBI" id="CHEBI:138282"/>
        <dbReference type="ChEBI" id="CHEBI:144029"/>
    </reaction>
    <physiologicalReaction direction="left-to-right" evidence="5">
        <dbReference type="Rhea" id="RHEA:60881"/>
    </physiologicalReaction>
</comment>
<sequence length="573" mass="65202">MPVNLAHLLNSAPASPPRSNPRRSIENNGPLPSRLRELLSPTAIRQSIDQNTTITSDQQSDQQSNQQSNQEQDNHPNQSEGSNQQHEPVHQETPLNAIQPNLFTSSASREPLYPPENRKPMQAVTFQLPPPVYNGVFQSGKQIKDPIYQKPIAMSSFSYTKGRQMLNGLRRFESLRPFVDAPDCIGFDLRTGIDERIYRDESVDEGLDGMLLCLSHQLESCEKTARLGLLRRIAETEFITWRGMLTKICSAVYEGSSSHNSGWEMNAMMVNGTIYIEESVTPESIAAKQTESQNIIPTYFGHSYESLMTSAIGGFDQVDTNIQWCSVVKTNLNQIKLILGGEVDCIKPEGFHQLQTHLENKTEIQPDEFIEIKTSALITNDREILLGTPLINIGFRDKSGFIRKSESLVTKEIPALVKSEADPSSRWSASLCLDTGAKILKFIKETIDPKRHDQLARHESEFKKYCAIETQKKMKFEKFEFNHNRWKHWPVFRIKFHTPPNSGEKGMKMRGSIEIQELDYETQVIGIVQKLKPKGSRVGFLSLVWFEHLVKQEMAIMNNEIKRERKEKVNQTS</sequence>
<gene>
    <name evidence="9" type="ORF">MELLADRAFT_117914</name>
</gene>
<keyword evidence="6" id="KW-0540">Nuclease</keyword>
<keyword evidence="6" id="KW-0539">Nucleus</keyword>
<evidence type="ECO:0000256" key="5">
    <source>
        <dbReference type="ARBA" id="ARBA00048124"/>
    </source>
</evidence>
<keyword evidence="6" id="KW-0378">Hydrolase</keyword>
<dbReference type="InParanoid" id="F4S308"/>
<dbReference type="InterPro" id="IPR013961">
    <property type="entry name" value="RAI1"/>
</dbReference>
<evidence type="ECO:0000313" key="10">
    <source>
        <dbReference type="Proteomes" id="UP000001072"/>
    </source>
</evidence>
<proteinExistence type="inferred from homology"/>
<keyword evidence="6" id="KW-0694">RNA-binding</keyword>
<dbReference type="GO" id="GO:0004518">
    <property type="term" value="F:nuclease activity"/>
    <property type="evidence" value="ECO:0007669"/>
    <property type="project" value="UniProtKB-KW"/>
</dbReference>
<dbReference type="InterPro" id="IPR039039">
    <property type="entry name" value="RAI1-like_fam"/>
</dbReference>
<dbReference type="AlphaFoldDB" id="F4S308"/>
<comment type="catalytic activity">
    <reaction evidence="4">
        <text>a 5'-end triphospho-ribonucleoside in mRNA + H2O = a 5'-end phospho-ribonucleoside in mRNA + diphosphate + H(+)</text>
        <dbReference type="Rhea" id="RHEA:78683"/>
        <dbReference type="Rhea" id="RHEA-COMP:15692"/>
        <dbReference type="Rhea" id="RHEA-COMP:17164"/>
        <dbReference type="ChEBI" id="CHEBI:15377"/>
        <dbReference type="ChEBI" id="CHEBI:15378"/>
        <dbReference type="ChEBI" id="CHEBI:33019"/>
        <dbReference type="ChEBI" id="CHEBI:138282"/>
        <dbReference type="ChEBI" id="CHEBI:167618"/>
    </reaction>
    <physiologicalReaction direction="left-to-right" evidence="4">
        <dbReference type="Rhea" id="RHEA:78684"/>
    </physiologicalReaction>
</comment>
<comment type="cofactor">
    <cofactor evidence="1 6">
        <name>a divalent metal cation</name>
        <dbReference type="ChEBI" id="CHEBI:60240"/>
    </cofactor>
</comment>
<dbReference type="PANTHER" id="PTHR12395">
    <property type="entry name" value="DOM-3 RELATED"/>
    <property type="match status" value="1"/>
</dbReference>
<evidence type="ECO:0000256" key="4">
    <source>
        <dbReference type="ARBA" id="ARBA00044692"/>
    </source>
</evidence>
<dbReference type="GO" id="GO:0005634">
    <property type="term" value="C:nucleus"/>
    <property type="evidence" value="ECO:0007669"/>
    <property type="project" value="UniProtKB-SubCell"/>
</dbReference>
<name>F4S308_MELLP</name>
<evidence type="ECO:0000259" key="8">
    <source>
        <dbReference type="Pfam" id="PF08652"/>
    </source>
</evidence>
<comment type="function">
    <text evidence="6">Decapping enzyme for NAD-capped RNAs: specifically hydrolyzes the nicotinamide adenine dinucleotide (NAD) cap from a subset of RNAs by removing the entire NAD moiety from the 5'-end of an NAD-capped RNA.</text>
</comment>
<evidence type="ECO:0000256" key="3">
    <source>
        <dbReference type="ARBA" id="ARBA00044676"/>
    </source>
</evidence>
<dbReference type="OrthoDB" id="5853397at2759"/>
<accession>F4S308</accession>
<protein>
    <recommendedName>
        <fullName evidence="6">Decapping nuclease</fullName>
        <ecNumber evidence="6">3.6.1.-</ecNumber>
    </recommendedName>
</protein>
<dbReference type="STRING" id="747676.F4S308"/>
<keyword evidence="6" id="KW-0547">Nucleotide-binding</keyword>
<organism evidence="10">
    <name type="scientific">Melampsora larici-populina (strain 98AG31 / pathotype 3-4-7)</name>
    <name type="common">Poplar leaf rust fungus</name>
    <dbReference type="NCBI Taxonomy" id="747676"/>
    <lineage>
        <taxon>Eukaryota</taxon>
        <taxon>Fungi</taxon>
        <taxon>Dikarya</taxon>
        <taxon>Basidiomycota</taxon>
        <taxon>Pucciniomycotina</taxon>
        <taxon>Pucciniomycetes</taxon>
        <taxon>Pucciniales</taxon>
        <taxon>Melampsoraceae</taxon>
        <taxon>Melampsora</taxon>
    </lineage>
</organism>
<dbReference type="EMBL" id="GL883142">
    <property type="protein sequence ID" value="EGG00986.1"/>
    <property type="molecule type" value="Genomic_DNA"/>
</dbReference>
<dbReference type="GO" id="GO:0000956">
    <property type="term" value="P:nuclear-transcribed mRNA catabolic process"/>
    <property type="evidence" value="ECO:0007669"/>
    <property type="project" value="TreeGrafter"/>
</dbReference>
<dbReference type="HOGENOM" id="CLU_460138_0_0_1"/>